<accession>A0A1K1SQE8</accession>
<dbReference type="PANTHER" id="PTHR43459:SF3">
    <property type="entry name" value="ENOYL-COA HYDRATASE ECHA15 (ENOYL HYDRASE) (UNSATURATED ACYL-COA HYDRATASE) (CROTONASE)-RELATED"/>
    <property type="match status" value="1"/>
</dbReference>
<dbReference type="OrthoDB" id="9807606at2"/>
<organism evidence="2 3">
    <name type="scientific">Amycolatopsis australiensis</name>
    <dbReference type="NCBI Taxonomy" id="546364"/>
    <lineage>
        <taxon>Bacteria</taxon>
        <taxon>Bacillati</taxon>
        <taxon>Actinomycetota</taxon>
        <taxon>Actinomycetes</taxon>
        <taxon>Pseudonocardiales</taxon>
        <taxon>Pseudonocardiaceae</taxon>
        <taxon>Amycolatopsis</taxon>
    </lineage>
</organism>
<proteinExistence type="inferred from homology"/>
<dbReference type="Proteomes" id="UP000182740">
    <property type="component" value="Unassembled WGS sequence"/>
</dbReference>
<dbReference type="PANTHER" id="PTHR43459">
    <property type="entry name" value="ENOYL-COA HYDRATASE"/>
    <property type="match status" value="1"/>
</dbReference>
<gene>
    <name evidence="2" type="ORF">SAMN04489730_6404</name>
</gene>
<evidence type="ECO:0000313" key="3">
    <source>
        <dbReference type="Proteomes" id="UP000182740"/>
    </source>
</evidence>
<dbReference type="SUPFAM" id="SSF52096">
    <property type="entry name" value="ClpP/crotonase"/>
    <property type="match status" value="1"/>
</dbReference>
<dbReference type="NCBIfam" id="NF005595">
    <property type="entry name" value="PRK07327.1"/>
    <property type="match status" value="1"/>
</dbReference>
<dbReference type="CDD" id="cd06558">
    <property type="entry name" value="crotonase-like"/>
    <property type="match status" value="1"/>
</dbReference>
<dbReference type="STRING" id="546364.SAMN04489730_6404"/>
<evidence type="ECO:0000313" key="2">
    <source>
        <dbReference type="EMBL" id="SFW86510.1"/>
    </source>
</evidence>
<dbReference type="InterPro" id="IPR029045">
    <property type="entry name" value="ClpP/crotonase-like_dom_sf"/>
</dbReference>
<evidence type="ECO:0000256" key="1">
    <source>
        <dbReference type="ARBA" id="ARBA00005254"/>
    </source>
</evidence>
<dbReference type="RefSeq" id="WP_072479739.1">
    <property type="nucleotide sequence ID" value="NZ_FPJG01000006.1"/>
</dbReference>
<dbReference type="AlphaFoldDB" id="A0A1K1SQE8"/>
<dbReference type="Gene3D" id="1.10.12.10">
    <property type="entry name" value="Lyase 2-enoyl-coa Hydratase, Chain A, domain 2"/>
    <property type="match status" value="1"/>
</dbReference>
<protein>
    <submittedName>
        <fullName evidence="2">Enoyl-CoA hydratase</fullName>
    </submittedName>
</protein>
<name>A0A1K1SQE8_9PSEU</name>
<sequence>MPIDDLRPAIDWGKYQTLTIERRDTGILLITIAEPDGYPAPTLTRRHTEISCLWRDFADDPDLRVAVITGRGERFWTVEGNDGIDEMLQNPGNYNNTVNLIREGLTNAHGIVNCDKPIISAINGEAMGSGLATALLADISVASTDARLIDGHLLQGIAAGDHSVMIWPLLCGLAKAKLYLLASADLTGEVAERIGLVSLAVPPGDVLDTALGIAQRMAAGPQHALRWTKRSLNHWLRTAVPAFEASIAFEAMSFFGPDLVEALTAQVENRSPRFAEPLPW</sequence>
<dbReference type="Pfam" id="PF00378">
    <property type="entry name" value="ECH_1"/>
    <property type="match status" value="1"/>
</dbReference>
<keyword evidence="3" id="KW-1185">Reference proteome</keyword>
<dbReference type="EMBL" id="FPJG01000006">
    <property type="protein sequence ID" value="SFW86510.1"/>
    <property type="molecule type" value="Genomic_DNA"/>
</dbReference>
<dbReference type="GO" id="GO:0003824">
    <property type="term" value="F:catalytic activity"/>
    <property type="evidence" value="ECO:0007669"/>
    <property type="project" value="UniProtKB-ARBA"/>
</dbReference>
<dbReference type="InterPro" id="IPR014748">
    <property type="entry name" value="Enoyl-CoA_hydra_C"/>
</dbReference>
<dbReference type="InterPro" id="IPR001753">
    <property type="entry name" value="Enoyl-CoA_hydra/iso"/>
</dbReference>
<comment type="similarity">
    <text evidence="1">Belongs to the enoyl-CoA hydratase/isomerase family.</text>
</comment>
<reference evidence="3" key="1">
    <citation type="submission" date="2016-11" db="EMBL/GenBank/DDBJ databases">
        <authorList>
            <person name="Varghese N."/>
            <person name="Submissions S."/>
        </authorList>
    </citation>
    <scope>NUCLEOTIDE SEQUENCE [LARGE SCALE GENOMIC DNA]</scope>
    <source>
        <strain evidence="3">DSM 44671</strain>
    </source>
</reference>
<dbReference type="Gene3D" id="3.90.226.10">
    <property type="entry name" value="2-enoyl-CoA Hydratase, Chain A, domain 1"/>
    <property type="match status" value="1"/>
</dbReference>